<evidence type="ECO:0000313" key="2">
    <source>
        <dbReference type="EMBL" id="KAF5541196.1"/>
    </source>
</evidence>
<dbReference type="EMBL" id="JAAOAM010000185">
    <property type="protein sequence ID" value="KAF5541196.1"/>
    <property type="molecule type" value="Genomic_DNA"/>
</dbReference>
<evidence type="ECO:0000256" key="1">
    <source>
        <dbReference type="SAM" id="MobiDB-lite"/>
    </source>
</evidence>
<feature type="region of interest" description="Disordered" evidence="1">
    <location>
        <begin position="106"/>
        <end position="165"/>
    </location>
</feature>
<organism evidence="2 3">
    <name type="scientific">Fusarium mexicanum</name>
    <dbReference type="NCBI Taxonomy" id="751941"/>
    <lineage>
        <taxon>Eukaryota</taxon>
        <taxon>Fungi</taxon>
        <taxon>Dikarya</taxon>
        <taxon>Ascomycota</taxon>
        <taxon>Pezizomycotina</taxon>
        <taxon>Sordariomycetes</taxon>
        <taxon>Hypocreomycetidae</taxon>
        <taxon>Hypocreales</taxon>
        <taxon>Nectriaceae</taxon>
        <taxon>Fusarium</taxon>
        <taxon>Fusarium fujikuroi species complex</taxon>
    </lineage>
</organism>
<feature type="compositionally biased region" description="Acidic residues" evidence="1">
    <location>
        <begin position="485"/>
        <end position="510"/>
    </location>
</feature>
<dbReference type="AlphaFoldDB" id="A0A8H5IQY8"/>
<evidence type="ECO:0008006" key="4">
    <source>
        <dbReference type="Google" id="ProtNLM"/>
    </source>
</evidence>
<evidence type="ECO:0000313" key="3">
    <source>
        <dbReference type="Proteomes" id="UP000522262"/>
    </source>
</evidence>
<feature type="compositionally biased region" description="Acidic residues" evidence="1">
    <location>
        <begin position="247"/>
        <end position="315"/>
    </location>
</feature>
<protein>
    <recommendedName>
        <fullName evidence="4">Myb-like domain-containing protein</fullName>
    </recommendedName>
</protein>
<feature type="compositionally biased region" description="Polar residues" evidence="1">
    <location>
        <begin position="318"/>
        <end position="329"/>
    </location>
</feature>
<proteinExistence type="predicted"/>
<feature type="region of interest" description="Disordered" evidence="1">
    <location>
        <begin position="454"/>
        <end position="510"/>
    </location>
</feature>
<accession>A0A8H5IQY8</accession>
<name>A0A8H5IQY8_9HYPO</name>
<feature type="region of interest" description="Disordered" evidence="1">
    <location>
        <begin position="219"/>
        <end position="373"/>
    </location>
</feature>
<sequence length="510" mass="56945">MQRFPIPTPTWAEYKQNQEYFDRLYQGLRGSWYNYNTAVPGFVELPGHYMPQPPAFNQASSSQAVPNPNSTTMHCDKHLGKDCNNACCKPKPKPNARGRRVTIATASDEENGVVTDTEGNITDSSKPVVKGKMTNKAKGKDKAVQTESENESSAAQADDDASTDAETSVLSSVACLKDPKWSLSEDCRLRSMKEAGETWSFISSSLCKTKDDVRARWKILQSQLRPKETVNDTDTDNAAEEGSVNDSTDEDGENDEESDADDEDSDNDGDSDADDEDSEDSDDHEDSDEDSDEDDNDSDDDDDEESDESDEDSDVDTNKISKSTVNNKWHTGVRNLKVARENQGAKARARAKASGREGSSAGEASENDENSSLFRGDAKQMKHMKEHVYGAMYPPHFHPQSNAYLVKRDCTLLATIDSKYKRSRWLEMQANFYNVTGQMVPLVSFKARCERAEAEKTERSKTRELEKRMNKVEDWIAKQEREQSADSEDADESEDSDDSEDAEDSDDSDE</sequence>
<dbReference type="Proteomes" id="UP000522262">
    <property type="component" value="Unassembled WGS sequence"/>
</dbReference>
<comment type="caution">
    <text evidence="2">The sequence shown here is derived from an EMBL/GenBank/DDBJ whole genome shotgun (WGS) entry which is preliminary data.</text>
</comment>
<gene>
    <name evidence="2" type="ORF">FMEXI_8032</name>
</gene>
<keyword evidence="3" id="KW-1185">Reference proteome</keyword>
<reference evidence="2 3" key="1">
    <citation type="submission" date="2020-05" db="EMBL/GenBank/DDBJ databases">
        <title>Identification and distribution of gene clusters putatively required for synthesis of sphingolipid metabolism inhibitors in phylogenetically diverse species of the filamentous fungus Fusarium.</title>
        <authorList>
            <person name="Kim H.-S."/>
            <person name="Busman M."/>
            <person name="Brown D.W."/>
            <person name="Divon H."/>
            <person name="Uhlig S."/>
            <person name="Proctor R.H."/>
        </authorList>
    </citation>
    <scope>NUCLEOTIDE SEQUENCE [LARGE SCALE GENOMIC DNA]</scope>
    <source>
        <strain evidence="2 3">NRRL 53147</strain>
    </source>
</reference>
<feature type="compositionally biased region" description="Basic and acidic residues" evidence="1">
    <location>
        <begin position="454"/>
        <end position="484"/>
    </location>
</feature>